<protein>
    <recommendedName>
        <fullName evidence="3">ERAP1-like C-terminal domain-containing protein</fullName>
    </recommendedName>
</protein>
<dbReference type="GO" id="GO:0005615">
    <property type="term" value="C:extracellular space"/>
    <property type="evidence" value="ECO:0007669"/>
    <property type="project" value="TreeGrafter"/>
</dbReference>
<accession>E4XTQ1</accession>
<dbReference type="InterPro" id="IPR024571">
    <property type="entry name" value="ERAP1-like_C_dom"/>
</dbReference>
<keyword evidence="2" id="KW-0031">Aminopeptidase</keyword>
<evidence type="ECO:0000313" key="4">
    <source>
        <dbReference type="EMBL" id="CBY13113.1"/>
    </source>
</evidence>
<evidence type="ECO:0000313" key="5">
    <source>
        <dbReference type="Proteomes" id="UP000001307"/>
    </source>
</evidence>
<evidence type="ECO:0000256" key="1">
    <source>
        <dbReference type="ARBA" id="ARBA00010136"/>
    </source>
</evidence>
<evidence type="ECO:0000259" key="3">
    <source>
        <dbReference type="Pfam" id="PF11838"/>
    </source>
</evidence>
<dbReference type="GO" id="GO:0016020">
    <property type="term" value="C:membrane"/>
    <property type="evidence" value="ECO:0007669"/>
    <property type="project" value="TreeGrafter"/>
</dbReference>
<evidence type="ECO:0000256" key="2">
    <source>
        <dbReference type="ARBA" id="ARBA00022438"/>
    </source>
</evidence>
<dbReference type="PANTHER" id="PTHR11533">
    <property type="entry name" value="PROTEASE M1 ZINC METALLOPROTEASE"/>
    <property type="match status" value="1"/>
</dbReference>
<dbReference type="Proteomes" id="UP000001307">
    <property type="component" value="Unassembled WGS sequence"/>
</dbReference>
<name>E4XTQ1_OIKDI</name>
<dbReference type="Pfam" id="PF11838">
    <property type="entry name" value="ERAP1_C"/>
    <property type="match status" value="1"/>
</dbReference>
<dbReference type="GO" id="GO:0006508">
    <property type="term" value="P:proteolysis"/>
    <property type="evidence" value="ECO:0007669"/>
    <property type="project" value="TreeGrafter"/>
</dbReference>
<reference evidence="4" key="1">
    <citation type="journal article" date="2010" name="Science">
        <title>Plasticity of animal genome architecture unmasked by rapid evolution of a pelagic tunicate.</title>
        <authorList>
            <person name="Denoeud F."/>
            <person name="Henriet S."/>
            <person name="Mungpakdee S."/>
            <person name="Aury J.M."/>
            <person name="Da Silva C."/>
            <person name="Brinkmann H."/>
            <person name="Mikhaleva J."/>
            <person name="Olsen L.C."/>
            <person name="Jubin C."/>
            <person name="Canestro C."/>
            <person name="Bouquet J.M."/>
            <person name="Danks G."/>
            <person name="Poulain J."/>
            <person name="Campsteijn C."/>
            <person name="Adamski M."/>
            <person name="Cross I."/>
            <person name="Yadetie F."/>
            <person name="Muffato M."/>
            <person name="Louis A."/>
            <person name="Butcher S."/>
            <person name="Tsagkogeorga G."/>
            <person name="Konrad A."/>
            <person name="Singh S."/>
            <person name="Jensen M.F."/>
            <person name="Cong E.H."/>
            <person name="Eikeseth-Otteraa H."/>
            <person name="Noel B."/>
            <person name="Anthouard V."/>
            <person name="Porcel B.M."/>
            <person name="Kachouri-Lafond R."/>
            <person name="Nishino A."/>
            <person name="Ugolini M."/>
            <person name="Chourrout P."/>
            <person name="Nishida H."/>
            <person name="Aasland R."/>
            <person name="Huzurbazar S."/>
            <person name="Westhof E."/>
            <person name="Delsuc F."/>
            <person name="Lehrach H."/>
            <person name="Reinhardt R."/>
            <person name="Weissenbach J."/>
            <person name="Roy S.W."/>
            <person name="Artiguenave F."/>
            <person name="Postlethwait J.H."/>
            <person name="Manak J.R."/>
            <person name="Thompson E.M."/>
            <person name="Jaillon O."/>
            <person name="Du Pasquier L."/>
            <person name="Boudinot P."/>
            <person name="Liberles D.A."/>
            <person name="Volff J.N."/>
            <person name="Philippe H."/>
            <person name="Lenhard B."/>
            <person name="Roest Crollius H."/>
            <person name="Wincker P."/>
            <person name="Chourrout D."/>
        </authorList>
    </citation>
    <scope>NUCLEOTIDE SEQUENCE [LARGE SCALE GENOMIC DNA]</scope>
</reference>
<dbReference type="InterPro" id="IPR050344">
    <property type="entry name" value="Peptidase_M1_aminopeptidases"/>
</dbReference>
<dbReference type="GO" id="GO:0070006">
    <property type="term" value="F:metalloaminopeptidase activity"/>
    <property type="evidence" value="ECO:0007669"/>
    <property type="project" value="TreeGrafter"/>
</dbReference>
<dbReference type="PANTHER" id="PTHR11533:SF276">
    <property type="entry name" value="GLUTAMYL AMINOPEPTIDASE"/>
    <property type="match status" value="1"/>
</dbReference>
<gene>
    <name evidence="4" type="ORF">GSOID_T00003859001</name>
</gene>
<dbReference type="GO" id="GO:0043171">
    <property type="term" value="P:peptide catabolic process"/>
    <property type="evidence" value="ECO:0007669"/>
    <property type="project" value="TreeGrafter"/>
</dbReference>
<comment type="similarity">
    <text evidence="1">Belongs to the peptidase M1 family.</text>
</comment>
<feature type="domain" description="ERAP1-like C-terminal" evidence="3">
    <location>
        <begin position="2"/>
        <end position="177"/>
    </location>
</feature>
<proteinExistence type="inferred from homology"/>
<dbReference type="Gene3D" id="1.25.50.20">
    <property type="match status" value="1"/>
</dbReference>
<keyword evidence="2" id="KW-0645">Protease</keyword>
<dbReference type="GO" id="GO:0005737">
    <property type="term" value="C:cytoplasm"/>
    <property type="evidence" value="ECO:0007669"/>
    <property type="project" value="TreeGrafter"/>
</dbReference>
<keyword evidence="2" id="KW-0378">Hydrolase</keyword>
<dbReference type="OrthoDB" id="6626199at2759"/>
<dbReference type="AlphaFoldDB" id="E4XTQ1"/>
<keyword evidence="5" id="KW-1185">Reference proteome</keyword>
<dbReference type="InParanoid" id="E4XTQ1"/>
<dbReference type="EMBL" id="FN653161">
    <property type="protein sequence ID" value="CBY13113.1"/>
    <property type="molecule type" value="Genomic_DNA"/>
</dbReference>
<organism evidence="4">
    <name type="scientific">Oikopleura dioica</name>
    <name type="common">Tunicate</name>
    <dbReference type="NCBI Taxonomy" id="34765"/>
    <lineage>
        <taxon>Eukaryota</taxon>
        <taxon>Metazoa</taxon>
        <taxon>Chordata</taxon>
        <taxon>Tunicata</taxon>
        <taxon>Appendicularia</taxon>
        <taxon>Copelata</taxon>
        <taxon>Oikopleuridae</taxon>
        <taxon>Oikopleura</taxon>
    </lineage>
</organism>
<dbReference type="GO" id="GO:0008270">
    <property type="term" value="F:zinc ion binding"/>
    <property type="evidence" value="ECO:0007669"/>
    <property type="project" value="TreeGrafter"/>
</dbReference>
<sequence>MRSNIVSLSVSFGVEKATEQASAIYKAWKDSDGQLSKRPHPDVAGTVYNLGISSGTFEDWEFMYAQYAKELVADEKKKYMRAMAATENVTTIDFMLNTLAMDKTIILEQDFFTFINYISYTTVGERMTWDWVRVHWPQLVERFGTNDRNFGRLAPNIANDFKTEYGLWSAADFFQVTEADAGAGEGPRKSTIAQIESNIDWLENYESDILAWLESH</sequence>
<dbReference type="GO" id="GO:0042277">
    <property type="term" value="F:peptide binding"/>
    <property type="evidence" value="ECO:0007669"/>
    <property type="project" value="TreeGrafter"/>
</dbReference>